<name>A0A7Z0WJC1_9PSEU</name>
<dbReference type="Proteomes" id="UP000185696">
    <property type="component" value="Unassembled WGS sequence"/>
</dbReference>
<evidence type="ECO:0000313" key="2">
    <source>
        <dbReference type="Proteomes" id="UP000185696"/>
    </source>
</evidence>
<comment type="caution">
    <text evidence="1">The sequence shown here is derived from an EMBL/GenBank/DDBJ whole genome shotgun (WGS) entry which is preliminary data.</text>
</comment>
<evidence type="ECO:0000313" key="1">
    <source>
        <dbReference type="EMBL" id="OLF07492.1"/>
    </source>
</evidence>
<dbReference type="OrthoDB" id="3689934at2"/>
<dbReference type="AlphaFoldDB" id="A0A7Z0WJC1"/>
<sequence length="208" mass="23374">MTNYAALVPYTPYVNAWSDEHDQPATVIERPGAGIGYADETLYDRDRHGVLWQRVAVNQGAGEPNFGKVHPFRQRRAMRRLLCGVCAGPADRTDEGVLWLVRDYRDDWPDWPNRMGVDEPPVCVGCARRASRMCPELRQGAVAIRAGRYPIAGVTGLLYRTTGTRFPRLVGGHQVPYDDPAARWTQAVKILRKLGDCRVVPLDELCRT</sequence>
<dbReference type="RefSeq" id="WP_075135732.1">
    <property type="nucleotide sequence ID" value="NZ_MSIF01000015.1"/>
</dbReference>
<keyword evidence="2" id="KW-1185">Reference proteome</keyword>
<organism evidence="1 2">
    <name type="scientific">Actinophytocola xinjiangensis</name>
    <dbReference type="NCBI Taxonomy" id="485602"/>
    <lineage>
        <taxon>Bacteria</taxon>
        <taxon>Bacillati</taxon>
        <taxon>Actinomycetota</taxon>
        <taxon>Actinomycetes</taxon>
        <taxon>Pseudonocardiales</taxon>
        <taxon>Pseudonocardiaceae</taxon>
    </lineage>
</organism>
<gene>
    <name evidence="1" type="ORF">BLA60_26540</name>
</gene>
<accession>A0A7Z0WJC1</accession>
<dbReference type="EMBL" id="MSIF01000015">
    <property type="protein sequence ID" value="OLF07492.1"/>
    <property type="molecule type" value="Genomic_DNA"/>
</dbReference>
<protein>
    <submittedName>
        <fullName evidence="1">Uncharacterized protein</fullName>
    </submittedName>
</protein>
<proteinExistence type="predicted"/>
<reference evidence="1 2" key="1">
    <citation type="submission" date="2016-12" db="EMBL/GenBank/DDBJ databases">
        <title>The draft genome sequence of Actinophytocola xinjiangensis.</title>
        <authorList>
            <person name="Wang W."/>
            <person name="Yuan L."/>
        </authorList>
    </citation>
    <scope>NUCLEOTIDE SEQUENCE [LARGE SCALE GENOMIC DNA]</scope>
    <source>
        <strain evidence="1 2">CGMCC 4.4663</strain>
    </source>
</reference>